<organism evidence="2 3">
    <name type="scientific">Saccharomonospora viridis (strain ATCC 15386 / DSM 43017 / JCM 3036 / CCUG 5913 / NBRC 12207 / NCIMB 9602 / P101)</name>
    <name type="common">Thermoactinomyces viridis</name>
    <dbReference type="NCBI Taxonomy" id="471857"/>
    <lineage>
        <taxon>Bacteria</taxon>
        <taxon>Bacillati</taxon>
        <taxon>Actinomycetota</taxon>
        <taxon>Actinomycetes</taxon>
        <taxon>Pseudonocardiales</taxon>
        <taxon>Pseudonocardiaceae</taxon>
        <taxon>Saccharomonospora</taxon>
    </lineage>
</organism>
<gene>
    <name evidence="2" type="ordered locus">Svir_36620</name>
</gene>
<dbReference type="AlphaFoldDB" id="C7MR28"/>
<feature type="region of interest" description="Disordered" evidence="1">
    <location>
        <begin position="92"/>
        <end position="117"/>
    </location>
</feature>
<keyword evidence="3" id="KW-1185">Reference proteome</keyword>
<dbReference type="RefSeq" id="WP_015787924.1">
    <property type="nucleotide sequence ID" value="NC_013159.1"/>
</dbReference>
<name>C7MR28_SACVD</name>
<sequence>MSSLDDEAPHIAAIELSMAAGFQFLHLPDDTGQALVAIHAERRHPHVVETYTIQSMTEAVAARFRTEDYPHGDPLWQEHGTVEEVVTALLTLPPHGDPDAPTMTRRASSSLWPPGNA</sequence>
<protein>
    <submittedName>
        <fullName evidence="2">Uncharacterized protein</fullName>
    </submittedName>
</protein>
<evidence type="ECO:0000313" key="3">
    <source>
        <dbReference type="Proteomes" id="UP000000841"/>
    </source>
</evidence>
<dbReference type="eggNOG" id="ENOG502ZVTT">
    <property type="taxonomic scope" value="Bacteria"/>
</dbReference>
<dbReference type="EMBL" id="CP001683">
    <property type="protein sequence ID" value="ACU98614.1"/>
    <property type="molecule type" value="Genomic_DNA"/>
</dbReference>
<dbReference type="HOGENOM" id="CLU_2275420_0_0_11"/>
<evidence type="ECO:0000313" key="2">
    <source>
        <dbReference type="EMBL" id="ACU98614.1"/>
    </source>
</evidence>
<evidence type="ECO:0000256" key="1">
    <source>
        <dbReference type="SAM" id="MobiDB-lite"/>
    </source>
</evidence>
<reference evidence="2 3" key="1">
    <citation type="journal article" date="2009" name="Stand. Genomic Sci.">
        <title>Complete genome sequence of Saccharomonospora viridis type strain (P101).</title>
        <authorList>
            <person name="Pati A."/>
            <person name="Sikorski J."/>
            <person name="Nolan M."/>
            <person name="Lapidus A."/>
            <person name="Copeland A."/>
            <person name="Glavina Del Rio T."/>
            <person name="Lucas S."/>
            <person name="Chen F."/>
            <person name="Tice H."/>
            <person name="Pitluck S."/>
            <person name="Cheng J.F."/>
            <person name="Chertkov O."/>
            <person name="Brettin T."/>
            <person name="Han C."/>
            <person name="Detter J.C."/>
            <person name="Kuske C."/>
            <person name="Bruce D."/>
            <person name="Goodwin L."/>
            <person name="Chain P."/>
            <person name="D'haeseleer P."/>
            <person name="Chen A."/>
            <person name="Palaniappan K."/>
            <person name="Ivanova N."/>
            <person name="Mavromatis K."/>
            <person name="Mikhailova N."/>
            <person name="Rohde M."/>
            <person name="Tindall B.J."/>
            <person name="Goker M."/>
            <person name="Bristow J."/>
            <person name="Eisen J.A."/>
            <person name="Markowitz V."/>
            <person name="Hugenholtz P."/>
            <person name="Kyrpides N.C."/>
            <person name="Klenk H.P."/>
        </authorList>
    </citation>
    <scope>NUCLEOTIDE SEQUENCE [LARGE SCALE GENOMIC DNA]</scope>
    <source>
        <strain evidence="3">ATCC 15386 / DSM 43017 / JCM 3036 / NBRC 12207 / P101</strain>
    </source>
</reference>
<accession>C7MR28</accession>
<dbReference type="Proteomes" id="UP000000841">
    <property type="component" value="Chromosome"/>
</dbReference>
<proteinExistence type="predicted"/>
<dbReference type="KEGG" id="svi:Svir_36620"/>